<feature type="transmembrane region" description="Helical" evidence="1">
    <location>
        <begin position="42"/>
        <end position="63"/>
    </location>
</feature>
<name>A0A0F8WXS5_9ZZZZ</name>
<evidence type="ECO:0000256" key="1">
    <source>
        <dbReference type="SAM" id="Phobius"/>
    </source>
</evidence>
<protein>
    <submittedName>
        <fullName evidence="2">Uncharacterized protein</fullName>
    </submittedName>
</protein>
<sequence length="102" mass="11079">MAIKNVIREPGFITYVEDNGRSTRYPIADDLRATDIPTGLTYLQLSAVTTVANLVVVLIRTLIARGVIGEDFMEEGDFSLEAVIQSIESIGGDYGEPDLSVT</sequence>
<accession>A0A0F8WXS5</accession>
<organism evidence="2">
    <name type="scientific">marine sediment metagenome</name>
    <dbReference type="NCBI Taxonomy" id="412755"/>
    <lineage>
        <taxon>unclassified sequences</taxon>
        <taxon>metagenomes</taxon>
        <taxon>ecological metagenomes</taxon>
    </lineage>
</organism>
<reference evidence="2" key="1">
    <citation type="journal article" date="2015" name="Nature">
        <title>Complex archaea that bridge the gap between prokaryotes and eukaryotes.</title>
        <authorList>
            <person name="Spang A."/>
            <person name="Saw J.H."/>
            <person name="Jorgensen S.L."/>
            <person name="Zaremba-Niedzwiedzka K."/>
            <person name="Martijn J."/>
            <person name="Lind A.E."/>
            <person name="van Eijk R."/>
            <person name="Schleper C."/>
            <person name="Guy L."/>
            <person name="Ettema T.J."/>
        </authorList>
    </citation>
    <scope>NUCLEOTIDE SEQUENCE</scope>
</reference>
<proteinExistence type="predicted"/>
<keyword evidence="1" id="KW-0472">Membrane</keyword>
<keyword evidence="1" id="KW-0812">Transmembrane</keyword>
<evidence type="ECO:0000313" key="2">
    <source>
        <dbReference type="EMBL" id="KKK53255.1"/>
    </source>
</evidence>
<comment type="caution">
    <text evidence="2">The sequence shown here is derived from an EMBL/GenBank/DDBJ whole genome shotgun (WGS) entry which is preliminary data.</text>
</comment>
<keyword evidence="1" id="KW-1133">Transmembrane helix</keyword>
<gene>
    <name evidence="2" type="ORF">LCGC14_3096610</name>
</gene>
<dbReference type="AlphaFoldDB" id="A0A0F8WXS5"/>
<dbReference type="EMBL" id="LAZR01066600">
    <property type="protein sequence ID" value="KKK53255.1"/>
    <property type="molecule type" value="Genomic_DNA"/>
</dbReference>